<dbReference type="CDD" id="cd07721">
    <property type="entry name" value="yflN-like_MBL-fold"/>
    <property type="match status" value="1"/>
</dbReference>
<dbReference type="SMART" id="SM00849">
    <property type="entry name" value="Lactamase_B"/>
    <property type="match status" value="1"/>
</dbReference>
<evidence type="ECO:0000313" key="2">
    <source>
        <dbReference type="EMBL" id="AEW98859.1"/>
    </source>
</evidence>
<dbReference type="InterPro" id="IPR050855">
    <property type="entry name" value="NDM-1-like"/>
</dbReference>
<proteinExistence type="predicted"/>
<sequence length="284" mass="30089">MAGVRRPGTPVPASNGWLTPTGDPFAARVTPGAFRAFRIRAPTYGFPVETVELLPCLHMFRFTVGQAYLWDDAGSLTLVDCGPPGSAPAIAAALRERGHEPEAVRSLVLTHCHADHSGSAAEIRAWGATVIAHRLEAPVLRGASPQQRPVLTDWERPLFDQVTRGMPDVPPQRLKYPVPVDEEVDAGDVLDFGGGARVVPVPGHTDGSIALHLPRADVLFTGDTLAGAEGRPMLGVFNTDRDRLVDSVRSLADLGADVLCFGHGDPVLDGGGAALRTLRGEVAV</sequence>
<organism evidence="2 3">
    <name type="scientific">Streptantibioticus cattleyicolor (strain ATCC 35852 / DSM 46488 / JCM 4925 / NBRC 14057 / NRRL 8057)</name>
    <name type="common">Streptomyces cattleya</name>
    <dbReference type="NCBI Taxonomy" id="1003195"/>
    <lineage>
        <taxon>Bacteria</taxon>
        <taxon>Bacillati</taxon>
        <taxon>Actinomycetota</taxon>
        <taxon>Actinomycetes</taxon>
        <taxon>Kitasatosporales</taxon>
        <taxon>Streptomycetaceae</taxon>
        <taxon>Streptantibioticus</taxon>
    </lineage>
</organism>
<dbReference type="EMBL" id="CP003229">
    <property type="protein sequence ID" value="AEW98859.1"/>
    <property type="molecule type" value="Genomic_DNA"/>
</dbReference>
<dbReference type="Gene3D" id="3.60.15.10">
    <property type="entry name" value="Ribonuclease Z/Hydroxyacylglutathione hydrolase-like"/>
    <property type="match status" value="1"/>
</dbReference>
<evidence type="ECO:0000313" key="3">
    <source>
        <dbReference type="Proteomes" id="UP000007842"/>
    </source>
</evidence>
<protein>
    <submittedName>
        <fullName evidence="2">Metallo-beta-lactamase-like protein</fullName>
    </submittedName>
</protein>
<keyword evidence="2" id="KW-0614">Plasmid</keyword>
<dbReference type="Pfam" id="PF00753">
    <property type="entry name" value="Lactamase_B"/>
    <property type="match status" value="1"/>
</dbReference>
<dbReference type="PANTHER" id="PTHR42951:SF17">
    <property type="entry name" value="METALLO-BETA-LACTAMASE DOMAIN-CONTAINING PROTEIN"/>
    <property type="match status" value="1"/>
</dbReference>
<dbReference type="AlphaFoldDB" id="G8XHB3"/>
<accession>G8XHB3</accession>
<name>G8XHB3_STREN</name>
<dbReference type="HOGENOM" id="CLU_030571_2_1_11"/>
<keyword evidence="3" id="KW-1185">Reference proteome</keyword>
<dbReference type="SUPFAM" id="SSF56281">
    <property type="entry name" value="Metallo-hydrolase/oxidoreductase"/>
    <property type="match status" value="1"/>
</dbReference>
<dbReference type="Proteomes" id="UP000007842">
    <property type="component" value="Plasmid pSCATT"/>
</dbReference>
<dbReference type="InterPro" id="IPR036866">
    <property type="entry name" value="RibonucZ/Hydroxyglut_hydro"/>
</dbReference>
<evidence type="ECO:0000259" key="1">
    <source>
        <dbReference type="SMART" id="SM00849"/>
    </source>
</evidence>
<gene>
    <name evidence="2" type="ordered locus">SCATT_p06660</name>
</gene>
<dbReference type="PANTHER" id="PTHR42951">
    <property type="entry name" value="METALLO-BETA-LACTAMASE DOMAIN-CONTAINING"/>
    <property type="match status" value="1"/>
</dbReference>
<dbReference type="PATRIC" id="fig|1003195.29.peg.6461"/>
<reference evidence="3" key="1">
    <citation type="submission" date="2011-12" db="EMBL/GenBank/DDBJ databases">
        <title>Complete genome sequence of Streptomyces cattleya strain DSM 46488.</title>
        <authorList>
            <person name="Ou H.-Y."/>
            <person name="Li P."/>
            <person name="Zhao C."/>
            <person name="O'Hagan D."/>
            <person name="Deng Z."/>
        </authorList>
    </citation>
    <scope>NUCLEOTIDE SEQUENCE [LARGE SCALE GENOMIC DNA]</scope>
    <source>
        <strain evidence="3">ATCC 35852 / DSM 46488 / JCM 4925 / NBRC 14057 / NRRL 8057</strain>
        <plasmid evidence="3">Plasmid pSCATT</plasmid>
    </source>
</reference>
<dbReference type="KEGG" id="scy:SCATT_p06660"/>
<dbReference type="InterPro" id="IPR001279">
    <property type="entry name" value="Metallo-B-lactamas"/>
</dbReference>
<geneLocation type="plasmid" evidence="2 3">
    <name>pSCATT</name>
</geneLocation>
<feature type="domain" description="Metallo-beta-lactamase" evidence="1">
    <location>
        <begin position="64"/>
        <end position="263"/>
    </location>
</feature>